<gene>
    <name evidence="2" type="ORF">PHAVU_002G147500g</name>
</gene>
<dbReference type="Gene3D" id="1.20.1280.50">
    <property type="match status" value="1"/>
</dbReference>
<dbReference type="Gramene" id="ESW30366">
    <property type="protein sequence ID" value="ESW30366"/>
    <property type="gene ID" value="PHAVU_002G147500g"/>
</dbReference>
<name>V7CN76_PHAVU</name>
<keyword evidence="3" id="KW-1185">Reference proteome</keyword>
<dbReference type="EMBL" id="CM002289">
    <property type="protein sequence ID" value="ESW30366.1"/>
    <property type="molecule type" value="Genomic_DNA"/>
</dbReference>
<dbReference type="Pfam" id="PF00646">
    <property type="entry name" value="F-box"/>
    <property type="match status" value="1"/>
</dbReference>
<dbReference type="InterPro" id="IPR001810">
    <property type="entry name" value="F-box_dom"/>
</dbReference>
<dbReference type="Proteomes" id="UP000000226">
    <property type="component" value="Chromosome 2"/>
</dbReference>
<dbReference type="InterPro" id="IPR036047">
    <property type="entry name" value="F-box-like_dom_sf"/>
</dbReference>
<sequence>MASAVVDLPLDIVMEILSWLSVKTLMRLRCVCKTWNSLIFHLAFVNLHLERSSKNTEILIVFFANDSMSDDGVIITLEPCSVRNLLENPLSTLDKDRTSRTLIGAGERKDGLY</sequence>
<feature type="domain" description="F-box" evidence="1">
    <location>
        <begin position="2"/>
        <end position="47"/>
    </location>
</feature>
<evidence type="ECO:0000313" key="2">
    <source>
        <dbReference type="EMBL" id="ESW30366.1"/>
    </source>
</evidence>
<dbReference type="OrthoDB" id="1751495at2759"/>
<evidence type="ECO:0000259" key="1">
    <source>
        <dbReference type="PROSITE" id="PS50181"/>
    </source>
</evidence>
<dbReference type="InterPro" id="IPR050796">
    <property type="entry name" value="SCF_F-box_component"/>
</dbReference>
<dbReference type="PANTHER" id="PTHR31672:SF13">
    <property type="entry name" value="F-BOX PROTEIN CPR30-LIKE"/>
    <property type="match status" value="1"/>
</dbReference>
<dbReference type="PANTHER" id="PTHR31672">
    <property type="entry name" value="BNACNNG10540D PROTEIN"/>
    <property type="match status" value="1"/>
</dbReference>
<dbReference type="SUPFAM" id="SSF81383">
    <property type="entry name" value="F-box domain"/>
    <property type="match status" value="1"/>
</dbReference>
<dbReference type="CDD" id="cd22157">
    <property type="entry name" value="F-box_AtFBW1-like"/>
    <property type="match status" value="1"/>
</dbReference>
<dbReference type="PROSITE" id="PS50181">
    <property type="entry name" value="FBOX"/>
    <property type="match status" value="1"/>
</dbReference>
<evidence type="ECO:0000313" key="3">
    <source>
        <dbReference type="Proteomes" id="UP000000226"/>
    </source>
</evidence>
<dbReference type="AlphaFoldDB" id="V7CN76"/>
<dbReference type="SMART" id="SM00256">
    <property type="entry name" value="FBOX"/>
    <property type="match status" value="1"/>
</dbReference>
<organism evidence="2 3">
    <name type="scientific">Phaseolus vulgaris</name>
    <name type="common">Kidney bean</name>
    <name type="synonym">French bean</name>
    <dbReference type="NCBI Taxonomy" id="3885"/>
    <lineage>
        <taxon>Eukaryota</taxon>
        <taxon>Viridiplantae</taxon>
        <taxon>Streptophyta</taxon>
        <taxon>Embryophyta</taxon>
        <taxon>Tracheophyta</taxon>
        <taxon>Spermatophyta</taxon>
        <taxon>Magnoliopsida</taxon>
        <taxon>eudicotyledons</taxon>
        <taxon>Gunneridae</taxon>
        <taxon>Pentapetalae</taxon>
        <taxon>rosids</taxon>
        <taxon>fabids</taxon>
        <taxon>Fabales</taxon>
        <taxon>Fabaceae</taxon>
        <taxon>Papilionoideae</taxon>
        <taxon>50 kb inversion clade</taxon>
        <taxon>NPAAA clade</taxon>
        <taxon>indigoferoid/millettioid clade</taxon>
        <taxon>Phaseoleae</taxon>
        <taxon>Phaseolus</taxon>
    </lineage>
</organism>
<dbReference type="OMA" id="FFANDSM"/>
<proteinExistence type="predicted"/>
<accession>V7CN76</accession>
<reference evidence="3" key="1">
    <citation type="journal article" date="2014" name="Nat. Genet.">
        <title>A reference genome for common bean and genome-wide analysis of dual domestications.</title>
        <authorList>
            <person name="Schmutz J."/>
            <person name="McClean P.E."/>
            <person name="Mamidi S."/>
            <person name="Wu G.A."/>
            <person name="Cannon S.B."/>
            <person name="Grimwood J."/>
            <person name="Jenkins J."/>
            <person name="Shu S."/>
            <person name="Song Q."/>
            <person name="Chavarro C."/>
            <person name="Torres-Torres M."/>
            <person name="Geffroy V."/>
            <person name="Moghaddam S.M."/>
            <person name="Gao D."/>
            <person name="Abernathy B."/>
            <person name="Barry K."/>
            <person name="Blair M."/>
            <person name="Brick M.A."/>
            <person name="Chovatia M."/>
            <person name="Gepts P."/>
            <person name="Goodstein D.M."/>
            <person name="Gonzales M."/>
            <person name="Hellsten U."/>
            <person name="Hyten D.L."/>
            <person name="Jia G."/>
            <person name="Kelly J.D."/>
            <person name="Kudrna D."/>
            <person name="Lee R."/>
            <person name="Richard M.M."/>
            <person name="Miklas P.N."/>
            <person name="Osorno J.M."/>
            <person name="Rodrigues J."/>
            <person name="Thareau V."/>
            <person name="Urrea C.A."/>
            <person name="Wang M."/>
            <person name="Yu Y."/>
            <person name="Zhang M."/>
            <person name="Wing R.A."/>
            <person name="Cregan P.B."/>
            <person name="Rokhsar D.S."/>
            <person name="Jackson S.A."/>
        </authorList>
    </citation>
    <scope>NUCLEOTIDE SEQUENCE [LARGE SCALE GENOMIC DNA]</scope>
    <source>
        <strain evidence="3">cv. G19833</strain>
    </source>
</reference>
<protein>
    <recommendedName>
        <fullName evidence="1">F-box domain-containing protein</fullName>
    </recommendedName>
</protein>